<reference evidence="5 6" key="1">
    <citation type="submission" date="2014-03" db="EMBL/GenBank/DDBJ databases">
        <title>Genomics of Bifidobacteria.</title>
        <authorList>
            <person name="Ventura M."/>
            <person name="Milani C."/>
            <person name="Lugli G.A."/>
        </authorList>
    </citation>
    <scope>NUCLEOTIDE SEQUENCE [LARGE SCALE GENOMIC DNA]</scope>
    <source>
        <strain evidence="5 6">DSM 23967</strain>
    </source>
</reference>
<dbReference type="PANTHER" id="PTHR30146:SF153">
    <property type="entry name" value="LACTOSE OPERON REPRESSOR"/>
    <property type="match status" value="1"/>
</dbReference>
<dbReference type="GO" id="GO:0000976">
    <property type="term" value="F:transcription cis-regulatory region binding"/>
    <property type="evidence" value="ECO:0007669"/>
    <property type="project" value="TreeGrafter"/>
</dbReference>
<evidence type="ECO:0000256" key="3">
    <source>
        <dbReference type="ARBA" id="ARBA00023163"/>
    </source>
</evidence>
<dbReference type="GO" id="GO:0003700">
    <property type="term" value="F:DNA-binding transcription factor activity"/>
    <property type="evidence" value="ECO:0007669"/>
    <property type="project" value="TreeGrafter"/>
</dbReference>
<keyword evidence="3" id="KW-0804">Transcription</keyword>
<dbReference type="InterPro" id="IPR028082">
    <property type="entry name" value="Peripla_BP_I"/>
</dbReference>
<sequence>MEGKDCSALRPSAVFPQPPRCIDTARASASNDGESFVFIAYPALNCAMVKAMTSQPGNTKLAQIAREAGVSLSTVSKVLNNRPGVSDATRKRIDALLEKNGYRRRKRTEQTTTNMVELLLDDLDTPWSEEILSGVLAGLNKPYVPIVSARTNEDWNISDWLEEVLARKSAGVIIPLFEFPKEAEERLARSGIPAVLVDPTGEVPKNVPTVGSNDYVGVREATEYLIAQGHTRIAFIGGPTYLQTALARLDGFRGAMRQADIPVDPALITSGEFRYEDGREHARKLLDLPNPPTAIFAASDMQAAGVYAVAWERGLTIPNDLSVVGFDDLPTSRMLLPPLTTVHHAVREMAQFGATTLMQLLEGKGGSMPTHIELTTNLIVRQSVRKLP</sequence>
<dbReference type="Pfam" id="PF13377">
    <property type="entry name" value="Peripla_BP_3"/>
    <property type="match status" value="1"/>
</dbReference>
<dbReference type="PANTHER" id="PTHR30146">
    <property type="entry name" value="LACI-RELATED TRANSCRIPTIONAL REPRESSOR"/>
    <property type="match status" value="1"/>
</dbReference>
<accession>A0A087D8C9</accession>
<dbReference type="SMART" id="SM00354">
    <property type="entry name" value="HTH_LACI"/>
    <property type="match status" value="1"/>
</dbReference>
<dbReference type="Gene3D" id="1.10.260.40">
    <property type="entry name" value="lambda repressor-like DNA-binding domains"/>
    <property type="match status" value="1"/>
</dbReference>
<name>A0A087D8C9_9BIFI</name>
<dbReference type="EMBL" id="JGZN01000013">
    <property type="protein sequence ID" value="KFI91779.1"/>
    <property type="molecule type" value="Genomic_DNA"/>
</dbReference>
<evidence type="ECO:0000313" key="6">
    <source>
        <dbReference type="Proteomes" id="UP000029066"/>
    </source>
</evidence>
<dbReference type="InterPro" id="IPR010982">
    <property type="entry name" value="Lambda_DNA-bd_dom_sf"/>
</dbReference>
<dbReference type="STRING" id="1437607.BISA_1066"/>
<dbReference type="Gene3D" id="3.40.50.2300">
    <property type="match status" value="2"/>
</dbReference>
<protein>
    <submittedName>
        <fullName evidence="5">LacI family transcriptional regulator</fullName>
    </submittedName>
</protein>
<keyword evidence="2" id="KW-0238">DNA-binding</keyword>
<evidence type="ECO:0000313" key="5">
    <source>
        <dbReference type="EMBL" id="KFI91779.1"/>
    </source>
</evidence>
<organism evidence="5 6">
    <name type="scientific">Bifidobacterium saguini DSM 23967</name>
    <dbReference type="NCBI Taxonomy" id="1437607"/>
    <lineage>
        <taxon>Bacteria</taxon>
        <taxon>Bacillati</taxon>
        <taxon>Actinomycetota</taxon>
        <taxon>Actinomycetes</taxon>
        <taxon>Bifidobacteriales</taxon>
        <taxon>Bifidobacteriaceae</taxon>
        <taxon>Bifidobacterium</taxon>
    </lineage>
</organism>
<dbReference type="CDD" id="cd01392">
    <property type="entry name" value="HTH_LacI"/>
    <property type="match status" value="1"/>
</dbReference>
<dbReference type="SUPFAM" id="SSF47413">
    <property type="entry name" value="lambda repressor-like DNA-binding domains"/>
    <property type="match status" value="1"/>
</dbReference>
<dbReference type="Pfam" id="PF00356">
    <property type="entry name" value="LacI"/>
    <property type="match status" value="1"/>
</dbReference>
<gene>
    <name evidence="5" type="ORF">BISA_1066</name>
</gene>
<evidence type="ECO:0000259" key="4">
    <source>
        <dbReference type="PROSITE" id="PS50932"/>
    </source>
</evidence>
<dbReference type="SUPFAM" id="SSF53822">
    <property type="entry name" value="Periplasmic binding protein-like I"/>
    <property type="match status" value="1"/>
</dbReference>
<proteinExistence type="predicted"/>
<keyword evidence="1" id="KW-0805">Transcription regulation</keyword>
<dbReference type="AlphaFoldDB" id="A0A087D8C9"/>
<dbReference type="InterPro" id="IPR000843">
    <property type="entry name" value="HTH_LacI"/>
</dbReference>
<evidence type="ECO:0000256" key="1">
    <source>
        <dbReference type="ARBA" id="ARBA00023015"/>
    </source>
</evidence>
<dbReference type="Proteomes" id="UP000029066">
    <property type="component" value="Unassembled WGS sequence"/>
</dbReference>
<dbReference type="InterPro" id="IPR046335">
    <property type="entry name" value="LacI/GalR-like_sensor"/>
</dbReference>
<comment type="caution">
    <text evidence="5">The sequence shown here is derived from an EMBL/GenBank/DDBJ whole genome shotgun (WGS) entry which is preliminary data.</text>
</comment>
<evidence type="ECO:0000256" key="2">
    <source>
        <dbReference type="ARBA" id="ARBA00023125"/>
    </source>
</evidence>
<dbReference type="PROSITE" id="PS50932">
    <property type="entry name" value="HTH_LACI_2"/>
    <property type="match status" value="1"/>
</dbReference>
<feature type="domain" description="HTH lacI-type" evidence="4">
    <location>
        <begin position="59"/>
        <end position="113"/>
    </location>
</feature>